<organism evidence="1 2">
    <name type="scientific">Plastoroseomonas hellenica</name>
    <dbReference type="NCBI Taxonomy" id="2687306"/>
    <lineage>
        <taxon>Bacteria</taxon>
        <taxon>Pseudomonadati</taxon>
        <taxon>Pseudomonadota</taxon>
        <taxon>Alphaproteobacteria</taxon>
        <taxon>Acetobacterales</taxon>
        <taxon>Acetobacteraceae</taxon>
        <taxon>Plastoroseomonas</taxon>
    </lineage>
</organism>
<dbReference type="RefSeq" id="WP_211857895.1">
    <property type="nucleotide sequence ID" value="NZ_JAAGBB010000086.1"/>
</dbReference>
<reference evidence="2" key="1">
    <citation type="journal article" date="2021" name="Syst. Appl. Microbiol.">
        <title>Roseomonas hellenica sp. nov., isolated from roots of wild-growing Alkanna tinctoria.</title>
        <authorList>
            <person name="Rat A."/>
            <person name="Naranjo H.D."/>
            <person name="Lebbe L."/>
            <person name="Cnockaert M."/>
            <person name="Krigas N."/>
            <person name="Grigoriadou K."/>
            <person name="Maloupa E."/>
            <person name="Willems A."/>
        </authorList>
    </citation>
    <scope>NUCLEOTIDE SEQUENCE [LARGE SCALE GENOMIC DNA]</scope>
    <source>
        <strain evidence="2">LMG 31523</strain>
    </source>
</reference>
<evidence type="ECO:0000313" key="1">
    <source>
        <dbReference type="EMBL" id="MBR0669159.1"/>
    </source>
</evidence>
<dbReference type="Proteomes" id="UP001196870">
    <property type="component" value="Unassembled WGS sequence"/>
</dbReference>
<proteinExistence type="predicted"/>
<keyword evidence="2" id="KW-1185">Reference proteome</keyword>
<dbReference type="EMBL" id="JAAGBB010000086">
    <property type="protein sequence ID" value="MBR0669159.1"/>
    <property type="molecule type" value="Genomic_DNA"/>
</dbReference>
<name>A0ABS5F9B7_9PROT</name>
<comment type="caution">
    <text evidence="1">The sequence shown here is derived from an EMBL/GenBank/DDBJ whole genome shotgun (WGS) entry which is preliminary data.</text>
</comment>
<protein>
    <submittedName>
        <fullName evidence="1">Uncharacterized protein</fullName>
    </submittedName>
</protein>
<accession>A0ABS5F9B7</accession>
<evidence type="ECO:0000313" key="2">
    <source>
        <dbReference type="Proteomes" id="UP001196870"/>
    </source>
</evidence>
<gene>
    <name evidence="1" type="ORF">GXW71_32715</name>
</gene>
<sequence>MATKDYMVVTIQGLKGAVRYLIVERSADGESETLLSHSFERLEDALKMKSSLEAKAADSGADE</sequence>